<dbReference type="Proteomes" id="UP000504638">
    <property type="component" value="Unplaced"/>
</dbReference>
<evidence type="ECO:0008006" key="5">
    <source>
        <dbReference type="Google" id="ProtNLM"/>
    </source>
</evidence>
<organism evidence="2">
    <name type="scientific">Eremomyces bilateralis CBS 781.70</name>
    <dbReference type="NCBI Taxonomy" id="1392243"/>
    <lineage>
        <taxon>Eukaryota</taxon>
        <taxon>Fungi</taxon>
        <taxon>Dikarya</taxon>
        <taxon>Ascomycota</taxon>
        <taxon>Pezizomycotina</taxon>
        <taxon>Dothideomycetes</taxon>
        <taxon>Dothideomycetes incertae sedis</taxon>
        <taxon>Eremomycetales</taxon>
        <taxon>Eremomycetaceae</taxon>
        <taxon>Eremomyces</taxon>
    </lineage>
</organism>
<reference evidence="4" key="2">
    <citation type="submission" date="2020-04" db="EMBL/GenBank/DDBJ databases">
        <authorList>
            <consortium name="NCBI Genome Project"/>
        </authorList>
    </citation>
    <scope>NUCLEOTIDE SEQUENCE</scope>
    <source>
        <strain evidence="4">CBS 781.70</strain>
    </source>
</reference>
<evidence type="ECO:0000313" key="4">
    <source>
        <dbReference type="RefSeq" id="XP_033532805.1"/>
    </source>
</evidence>
<feature type="chain" id="PRO_5044631700" description="Hydrophobin" evidence="1">
    <location>
        <begin position="20"/>
        <end position="130"/>
    </location>
</feature>
<evidence type="ECO:0000256" key="1">
    <source>
        <dbReference type="SAM" id="SignalP"/>
    </source>
</evidence>
<gene>
    <name evidence="2 4" type="ORF">P152DRAFT_63425</name>
</gene>
<dbReference type="AlphaFoldDB" id="A0A6G1FZF3"/>
<protein>
    <recommendedName>
        <fullName evidence="5">Hydrophobin</fullName>
    </recommendedName>
</protein>
<sequence>MTPSSIFLAVSLIFKMVPALDCIQKQGGFLGSTCLSLSNDCMHPPSCHSVVSTIHIVCCMYVVDTAGTDLAAVVHDFTNLNASPTCKTKQAGCHMLCRRGSFRSMCIIKYGRHRDIPDLHMKLLFRLFCF</sequence>
<feature type="signal peptide" evidence="1">
    <location>
        <begin position="1"/>
        <end position="19"/>
    </location>
</feature>
<keyword evidence="1" id="KW-0732">Signal</keyword>
<dbReference type="GeneID" id="54423700"/>
<reference evidence="4" key="3">
    <citation type="submission" date="2025-04" db="UniProtKB">
        <authorList>
            <consortium name="RefSeq"/>
        </authorList>
    </citation>
    <scope>IDENTIFICATION</scope>
    <source>
        <strain evidence="4">CBS 781.70</strain>
    </source>
</reference>
<reference evidence="2 4" key="1">
    <citation type="submission" date="2020-01" db="EMBL/GenBank/DDBJ databases">
        <authorList>
            <consortium name="DOE Joint Genome Institute"/>
            <person name="Haridas S."/>
            <person name="Albert R."/>
            <person name="Binder M."/>
            <person name="Bloem J."/>
            <person name="Labutti K."/>
            <person name="Salamov A."/>
            <person name="Andreopoulos B."/>
            <person name="Baker S.E."/>
            <person name="Barry K."/>
            <person name="Bills G."/>
            <person name="Bluhm B.H."/>
            <person name="Cannon C."/>
            <person name="Castanera R."/>
            <person name="Culley D.E."/>
            <person name="Daum C."/>
            <person name="Ezra D."/>
            <person name="Gonzalez J.B."/>
            <person name="Henrissat B."/>
            <person name="Kuo A."/>
            <person name="Liang C."/>
            <person name="Lipzen A."/>
            <person name="Lutzoni F."/>
            <person name="Magnuson J."/>
            <person name="Mondo S."/>
            <person name="Nolan M."/>
            <person name="Ohm R."/>
            <person name="Pangilinan J."/>
            <person name="Park H.-J."/>
            <person name="Ramirez L."/>
            <person name="Alfaro M."/>
            <person name="Sun H."/>
            <person name="Tritt A."/>
            <person name="Yoshinaga Y."/>
            <person name="Zwiers L.-H."/>
            <person name="Turgeon B.G."/>
            <person name="Goodwin S.B."/>
            <person name="Spatafora J.W."/>
            <person name="Crous P.W."/>
            <person name="Grigoriev I.V."/>
        </authorList>
    </citation>
    <scope>NUCLEOTIDE SEQUENCE</scope>
    <source>
        <strain evidence="2 4">CBS 781.70</strain>
    </source>
</reference>
<accession>A0A6G1FZF3</accession>
<dbReference type="RefSeq" id="XP_033532805.1">
    <property type="nucleotide sequence ID" value="XM_033683130.1"/>
</dbReference>
<proteinExistence type="predicted"/>
<keyword evidence="3" id="KW-1185">Reference proteome</keyword>
<dbReference type="EMBL" id="ML975162">
    <property type="protein sequence ID" value="KAF1811174.1"/>
    <property type="molecule type" value="Genomic_DNA"/>
</dbReference>
<evidence type="ECO:0000313" key="3">
    <source>
        <dbReference type="Proteomes" id="UP000504638"/>
    </source>
</evidence>
<evidence type="ECO:0000313" key="2">
    <source>
        <dbReference type="EMBL" id="KAF1811174.1"/>
    </source>
</evidence>
<name>A0A6G1FZF3_9PEZI</name>